<reference evidence="3 4" key="1">
    <citation type="journal article" date="2012" name="J. Bacteriol.">
        <title>Complete genome sequence of phototrophic betaproteobacterium Rubrivivax gelatinosus IL144.</title>
        <authorList>
            <person name="Nagashima S."/>
            <person name="Kamimura A."/>
            <person name="Shimizu T."/>
            <person name="Nakamura-isaki S."/>
            <person name="Aono E."/>
            <person name="Sakamoto K."/>
            <person name="Ichikawa N."/>
            <person name="Nakazawa H."/>
            <person name="Sekine M."/>
            <person name="Yamazaki S."/>
            <person name="Fujita N."/>
            <person name="Shimada K."/>
            <person name="Hanada S."/>
            <person name="Nagashima K.V.P."/>
        </authorList>
    </citation>
    <scope>NUCLEOTIDE SEQUENCE [LARGE SCALE GENOMIC DNA]</scope>
    <source>
        <strain evidence="4">NBRC 100245 / IL144</strain>
    </source>
</reference>
<dbReference type="KEGG" id="rge:RGE_20160"/>
<dbReference type="EMBL" id="AP012320">
    <property type="protein sequence ID" value="BAL95357.1"/>
    <property type="molecule type" value="Genomic_DNA"/>
</dbReference>
<dbReference type="GO" id="GO:0016020">
    <property type="term" value="C:membrane"/>
    <property type="evidence" value="ECO:0007669"/>
    <property type="project" value="InterPro"/>
</dbReference>
<evidence type="ECO:0000256" key="1">
    <source>
        <dbReference type="SAM" id="SignalP"/>
    </source>
</evidence>
<dbReference type="STRING" id="983917.RGE_20160"/>
<dbReference type="GO" id="GO:0008233">
    <property type="term" value="F:peptidase activity"/>
    <property type="evidence" value="ECO:0007669"/>
    <property type="project" value="InterPro"/>
</dbReference>
<name>I0HQS0_RUBGI</name>
<dbReference type="HOGENOM" id="CLU_092029_0_0_4"/>
<dbReference type="eggNOG" id="COG3271">
    <property type="taxonomic scope" value="Bacteria"/>
</dbReference>
<dbReference type="GO" id="GO:0005524">
    <property type="term" value="F:ATP binding"/>
    <property type="evidence" value="ECO:0007669"/>
    <property type="project" value="InterPro"/>
</dbReference>
<protein>
    <submittedName>
        <fullName evidence="3">Peptidase C39 family protein</fullName>
    </submittedName>
</protein>
<feature type="chain" id="PRO_5003629144" evidence="1">
    <location>
        <begin position="23"/>
        <end position="229"/>
    </location>
</feature>
<organism evidence="3 4">
    <name type="scientific">Rubrivivax gelatinosus (strain NBRC 100245 / IL144)</name>
    <dbReference type="NCBI Taxonomy" id="983917"/>
    <lineage>
        <taxon>Bacteria</taxon>
        <taxon>Pseudomonadati</taxon>
        <taxon>Pseudomonadota</taxon>
        <taxon>Betaproteobacteria</taxon>
        <taxon>Burkholderiales</taxon>
        <taxon>Sphaerotilaceae</taxon>
        <taxon>Rubrivivax</taxon>
    </lineage>
</organism>
<feature type="domain" description="Peptidase C39" evidence="2">
    <location>
        <begin position="53"/>
        <end position="183"/>
    </location>
</feature>
<keyword evidence="4" id="KW-1185">Reference proteome</keyword>
<dbReference type="PATRIC" id="fig|983917.3.peg.1947"/>
<feature type="signal peptide" evidence="1">
    <location>
        <begin position="1"/>
        <end position="22"/>
    </location>
</feature>
<dbReference type="Gene3D" id="3.90.70.10">
    <property type="entry name" value="Cysteine proteinases"/>
    <property type="match status" value="1"/>
</dbReference>
<dbReference type="PROSITE" id="PS50990">
    <property type="entry name" value="PEPTIDASE_C39"/>
    <property type="match status" value="1"/>
</dbReference>
<dbReference type="InterPro" id="IPR005074">
    <property type="entry name" value="Peptidase_C39"/>
</dbReference>
<dbReference type="RefSeq" id="WP_014428220.1">
    <property type="nucleotide sequence ID" value="NC_017075.1"/>
</dbReference>
<gene>
    <name evidence="3" type="ordered locus">RGE_20160</name>
</gene>
<dbReference type="CDD" id="cd02423">
    <property type="entry name" value="Peptidase_C39G"/>
    <property type="match status" value="1"/>
</dbReference>
<evidence type="ECO:0000313" key="3">
    <source>
        <dbReference type="EMBL" id="BAL95357.1"/>
    </source>
</evidence>
<accession>I0HQS0</accession>
<evidence type="ECO:0000313" key="4">
    <source>
        <dbReference type="Proteomes" id="UP000007883"/>
    </source>
</evidence>
<evidence type="ECO:0000259" key="2">
    <source>
        <dbReference type="PROSITE" id="PS50990"/>
    </source>
</evidence>
<dbReference type="AlphaFoldDB" id="I0HQS0"/>
<dbReference type="GO" id="GO:0006508">
    <property type="term" value="P:proteolysis"/>
    <property type="evidence" value="ECO:0007669"/>
    <property type="project" value="InterPro"/>
</dbReference>
<keyword evidence="1" id="KW-0732">Signal</keyword>
<sequence>MTRIRPLVLAAWIGLAAAAARAGSVELPVQISGAYQVPVQSLKERRFGAMVRQQYDYSCGAAALSTLLSFHYGRAVPEQAVFEEMFVHGDADKIRREGFSLLDMKRYLEAHGYEANGYRATIDRLVGFGAPAIALVNESGYNHFVVIKGVRGERMLIGDPSGGLKLTTRERFEASWVNGVLFVITSHKDRASFNAASDWGLVAQAPMADGVNRDGLGALVLPKLGSSDF</sequence>
<dbReference type="Proteomes" id="UP000007883">
    <property type="component" value="Chromosome"/>
</dbReference>
<dbReference type="Pfam" id="PF03412">
    <property type="entry name" value="Peptidase_C39"/>
    <property type="match status" value="1"/>
</dbReference>
<proteinExistence type="predicted"/>